<proteinExistence type="predicted"/>
<evidence type="ECO:0000313" key="1">
    <source>
        <dbReference type="EMBL" id="TPX52430.1"/>
    </source>
</evidence>
<organism evidence="1 2">
    <name type="scientific">Synchytrium endobioticum</name>
    <dbReference type="NCBI Taxonomy" id="286115"/>
    <lineage>
        <taxon>Eukaryota</taxon>
        <taxon>Fungi</taxon>
        <taxon>Fungi incertae sedis</taxon>
        <taxon>Chytridiomycota</taxon>
        <taxon>Chytridiomycota incertae sedis</taxon>
        <taxon>Chytridiomycetes</taxon>
        <taxon>Synchytriales</taxon>
        <taxon>Synchytriaceae</taxon>
        <taxon>Synchytrium</taxon>
    </lineage>
</organism>
<evidence type="ECO:0000313" key="2">
    <source>
        <dbReference type="Proteomes" id="UP000317494"/>
    </source>
</evidence>
<dbReference type="EMBL" id="QEAN01000036">
    <property type="protein sequence ID" value="TPX52430.1"/>
    <property type="molecule type" value="Genomic_DNA"/>
</dbReference>
<accession>A0A507DNH3</accession>
<sequence>MSLIYGTGYPSDIYLDCRDRIVSCGGGRQHNLTQISYFLHNNGLNLYYLKNMLYIYKNVKANRTSQDEHNYLISIKLLTILTQPAPNQTIPLPSVNHQREIKKKKLPWSTSFAQ</sequence>
<keyword evidence="2" id="KW-1185">Reference proteome</keyword>
<protein>
    <submittedName>
        <fullName evidence="1">Uncharacterized protein</fullName>
    </submittedName>
</protein>
<reference evidence="1 2" key="1">
    <citation type="journal article" date="2019" name="Sci. Rep.">
        <title>Comparative genomics of chytrid fungi reveal insights into the obligate biotrophic and pathogenic lifestyle of Synchytrium endobioticum.</title>
        <authorList>
            <person name="van de Vossenberg B.T.L.H."/>
            <person name="Warris S."/>
            <person name="Nguyen H.D.T."/>
            <person name="van Gent-Pelzer M.P.E."/>
            <person name="Joly D.L."/>
            <person name="van de Geest H.C."/>
            <person name="Bonants P.J.M."/>
            <person name="Smith D.S."/>
            <person name="Levesque C.A."/>
            <person name="van der Lee T.A.J."/>
        </authorList>
    </citation>
    <scope>NUCLEOTIDE SEQUENCE [LARGE SCALE GENOMIC DNA]</scope>
    <source>
        <strain evidence="1 2">MB42</strain>
    </source>
</reference>
<gene>
    <name evidence="1" type="ORF">SeMB42_g01423</name>
</gene>
<comment type="caution">
    <text evidence="1">The sequence shown here is derived from an EMBL/GenBank/DDBJ whole genome shotgun (WGS) entry which is preliminary data.</text>
</comment>
<name>A0A507DNH3_9FUNG</name>
<dbReference type="VEuPathDB" id="FungiDB:SeMB42_g01423"/>
<dbReference type="AlphaFoldDB" id="A0A507DNH3"/>
<dbReference type="Proteomes" id="UP000317494">
    <property type="component" value="Unassembled WGS sequence"/>
</dbReference>